<dbReference type="EMBL" id="CP054160">
    <property type="protein sequence ID" value="QKJ60695.1"/>
    <property type="molecule type" value="Genomic_DNA"/>
</dbReference>
<dbReference type="GO" id="GO:0003677">
    <property type="term" value="F:DNA binding"/>
    <property type="evidence" value="ECO:0007669"/>
    <property type="project" value="UniProtKB-KW"/>
</dbReference>
<dbReference type="Proteomes" id="UP001235341">
    <property type="component" value="Chromosome"/>
</dbReference>
<evidence type="ECO:0000313" key="6">
    <source>
        <dbReference type="Proteomes" id="UP001235341"/>
    </source>
</evidence>
<dbReference type="Pfam" id="PF00196">
    <property type="entry name" value="GerE"/>
    <property type="match status" value="1"/>
</dbReference>
<sequence length="192" mass="21851">MLKILDCGYPPQGGARSKRPLTWPDTNKYFREGIVGYCDSVNTSPEQLKVVFIDFQLANLRLFLEQDWLMYSACNRIVLVTDSYLLPLANYYKSMFRQVDSVIQRTGASSDIFAKIDHVIAGERVSSTSQVRLSSREICLLRTLIHGVTVGDLANRLRLSPKTVYALRHNILGKMGLTKMNDIFTRAYHSVR</sequence>
<proteinExistence type="predicted"/>
<reference evidence="5" key="1">
    <citation type="submission" date="2020-03" db="EMBL/GenBank/DDBJ databases">
        <title>Genome sequences of seven Enterobacteriaceae strains isolated from Canadian wastewater treatment facilities.</title>
        <authorList>
            <person name="Huang H."/>
            <person name="Chmara J.T."/>
            <person name="Duceppe M.-O."/>
        </authorList>
    </citation>
    <scope>NUCLEOTIDE SEQUENCE [LARGE SCALE GENOMIC DNA]</scope>
    <source>
        <strain evidence="5">Biosolid 3</strain>
    </source>
</reference>
<evidence type="ECO:0000313" key="3">
    <source>
        <dbReference type="EMBL" id="QKJ60695.1"/>
    </source>
</evidence>
<protein>
    <submittedName>
        <fullName evidence="3">LuxR C-terminal-related transcriptional regulator</fullName>
    </submittedName>
</protein>
<dbReference type="EMBL" id="CP133586">
    <property type="protein sequence ID" value="WMT15400.1"/>
    <property type="molecule type" value="Genomic_DNA"/>
</dbReference>
<accession>A0AAE7JV91</accession>
<dbReference type="PROSITE" id="PS50043">
    <property type="entry name" value="HTH_LUXR_2"/>
    <property type="match status" value="1"/>
</dbReference>
<evidence type="ECO:0000313" key="5">
    <source>
        <dbReference type="Proteomes" id="UP000503464"/>
    </source>
</evidence>
<dbReference type="PRINTS" id="PR00038">
    <property type="entry name" value="HTHLUXR"/>
</dbReference>
<evidence type="ECO:0000259" key="2">
    <source>
        <dbReference type="PROSITE" id="PS50043"/>
    </source>
</evidence>
<dbReference type="AlphaFoldDB" id="A0AAE7JV91"/>
<dbReference type="InterPro" id="IPR016032">
    <property type="entry name" value="Sig_transdc_resp-reg_C-effctor"/>
</dbReference>
<dbReference type="InterPro" id="IPR000792">
    <property type="entry name" value="Tscrpt_reg_LuxR_C"/>
</dbReference>
<feature type="domain" description="HTH luxR-type" evidence="2">
    <location>
        <begin position="126"/>
        <end position="191"/>
    </location>
</feature>
<dbReference type="RefSeq" id="WP_065683683.1">
    <property type="nucleotide sequence ID" value="NZ_CAMKUK010000002.1"/>
</dbReference>
<dbReference type="SMART" id="SM00421">
    <property type="entry name" value="HTH_LUXR"/>
    <property type="match status" value="1"/>
</dbReference>
<gene>
    <name evidence="3" type="ORF">G9399_23425</name>
    <name evidence="4" type="ORF">RFB13_03370</name>
</gene>
<organism evidence="3 5">
    <name type="scientific">Serratia fonticola</name>
    <dbReference type="NCBI Taxonomy" id="47917"/>
    <lineage>
        <taxon>Bacteria</taxon>
        <taxon>Pseudomonadati</taxon>
        <taxon>Pseudomonadota</taxon>
        <taxon>Gammaproteobacteria</taxon>
        <taxon>Enterobacterales</taxon>
        <taxon>Yersiniaceae</taxon>
        <taxon>Serratia</taxon>
    </lineage>
</organism>
<keyword evidence="1" id="KW-0238">DNA-binding</keyword>
<reference evidence="4 6" key="3">
    <citation type="submission" date="2023-08" db="EMBL/GenBank/DDBJ databases">
        <title>Complete Genome and Methylome dissection of Serratia fonticola NEB369.</title>
        <authorList>
            <person name="Fomenkov A."/>
            <person name="Roberts R.D."/>
        </authorList>
    </citation>
    <scope>NUCLEOTIDE SEQUENCE [LARGE SCALE GENOMIC DNA]</scope>
    <source>
        <strain evidence="4 6">NEB369</strain>
    </source>
</reference>
<name>A0AAE7JV91_SERFO</name>
<keyword evidence="6" id="KW-1185">Reference proteome</keyword>
<dbReference type="Proteomes" id="UP000503464">
    <property type="component" value="Chromosome"/>
</dbReference>
<evidence type="ECO:0000313" key="4">
    <source>
        <dbReference type="EMBL" id="WMT15400.1"/>
    </source>
</evidence>
<evidence type="ECO:0000256" key="1">
    <source>
        <dbReference type="ARBA" id="ARBA00023125"/>
    </source>
</evidence>
<dbReference type="Gene3D" id="1.10.10.10">
    <property type="entry name" value="Winged helix-like DNA-binding domain superfamily/Winged helix DNA-binding domain"/>
    <property type="match status" value="1"/>
</dbReference>
<dbReference type="GO" id="GO:0006355">
    <property type="term" value="P:regulation of DNA-templated transcription"/>
    <property type="evidence" value="ECO:0007669"/>
    <property type="project" value="InterPro"/>
</dbReference>
<dbReference type="SUPFAM" id="SSF46894">
    <property type="entry name" value="C-terminal effector domain of the bipartite response regulators"/>
    <property type="match status" value="1"/>
</dbReference>
<reference evidence="3" key="2">
    <citation type="submission" date="2022-06" db="EMBL/GenBank/DDBJ databases">
        <title>Genome sequences of seven Enterobacteriaceae strains isolated from Canadian wastewater treatment facilities.</title>
        <authorList>
            <person name="Huang H."/>
            <person name="Chmara J.T."/>
            <person name="Duceppe M.-O."/>
        </authorList>
    </citation>
    <scope>NUCLEOTIDE SEQUENCE</scope>
    <source>
        <strain evidence="3">HH13</strain>
    </source>
</reference>
<dbReference type="InterPro" id="IPR036388">
    <property type="entry name" value="WH-like_DNA-bd_sf"/>
</dbReference>